<organism evidence="8 9">
    <name type="scientific">Comamonas testosteroni</name>
    <name type="common">Pseudomonas testosteroni</name>
    <dbReference type="NCBI Taxonomy" id="285"/>
    <lineage>
        <taxon>Bacteria</taxon>
        <taxon>Pseudomonadati</taxon>
        <taxon>Pseudomonadota</taxon>
        <taxon>Betaproteobacteria</taxon>
        <taxon>Burkholderiales</taxon>
        <taxon>Comamonadaceae</taxon>
        <taxon>Comamonas</taxon>
    </lineage>
</organism>
<protein>
    <recommendedName>
        <fullName evidence="7">MASE1 domain-containing protein</fullName>
    </recommendedName>
</protein>
<dbReference type="InterPro" id="IPR007895">
    <property type="entry name" value="MASE1"/>
</dbReference>
<evidence type="ECO:0000313" key="8">
    <source>
        <dbReference type="EMBL" id="RGE44807.1"/>
    </source>
</evidence>
<evidence type="ECO:0000313" key="9">
    <source>
        <dbReference type="Proteomes" id="UP000261948"/>
    </source>
</evidence>
<reference evidence="8 9" key="1">
    <citation type="submission" date="2018-08" db="EMBL/GenBank/DDBJ databases">
        <title>Comamonas testosteroni strain SWCO2.</title>
        <authorList>
            <person name="Jiang N."/>
            <person name="Zhang X.Z."/>
        </authorList>
    </citation>
    <scope>NUCLEOTIDE SEQUENCE [LARGE SCALE GENOMIC DNA]</scope>
    <source>
        <strain evidence="8 9">SWCO2</strain>
    </source>
</reference>
<evidence type="ECO:0000256" key="1">
    <source>
        <dbReference type="ARBA" id="ARBA00004651"/>
    </source>
</evidence>
<evidence type="ECO:0000259" key="7">
    <source>
        <dbReference type="Pfam" id="PF05231"/>
    </source>
</evidence>
<comment type="subcellular location">
    <subcellularLocation>
        <location evidence="1">Cell membrane</location>
        <topology evidence="1">Multi-pass membrane protein</topology>
    </subcellularLocation>
</comment>
<accession>A0A373FLH6</accession>
<keyword evidence="4 6" id="KW-1133">Transmembrane helix</keyword>
<feature type="transmembrane region" description="Helical" evidence="6">
    <location>
        <begin position="61"/>
        <end position="80"/>
    </location>
</feature>
<feature type="transmembrane region" description="Helical" evidence="6">
    <location>
        <begin position="242"/>
        <end position="264"/>
    </location>
</feature>
<dbReference type="AlphaFoldDB" id="A0A373FLH6"/>
<feature type="transmembrane region" description="Helical" evidence="6">
    <location>
        <begin position="153"/>
        <end position="175"/>
    </location>
</feature>
<feature type="transmembrane region" description="Helical" evidence="6">
    <location>
        <begin position="38"/>
        <end position="54"/>
    </location>
</feature>
<proteinExistence type="predicted"/>
<dbReference type="Proteomes" id="UP000261948">
    <property type="component" value="Unassembled WGS sequence"/>
</dbReference>
<keyword evidence="3 6" id="KW-0812">Transmembrane</keyword>
<dbReference type="InterPro" id="IPR035965">
    <property type="entry name" value="PAS-like_dom_sf"/>
</dbReference>
<evidence type="ECO:0000256" key="3">
    <source>
        <dbReference type="ARBA" id="ARBA00022692"/>
    </source>
</evidence>
<gene>
    <name evidence="8" type="ORF">DZC30_11985</name>
</gene>
<sequence>MPTSTTSAHWPGAALVLVLYLGAAGVSAALGSAAGPAQSASIWLAAAVLFAAFMRCPRSPALLLGGWLAATIWGVLGHQLGWGASIVFGLIEVLAAWLGAILAAPRSLPALSLQACMRLVAGAVLTSVIGASLAALFWFWQDAQSNWSLEWRTWAFSTLIGLLLVVPVAVAYRGFRAQRSGGMTRPQFYAGLAAFVLFLALAWTVFSPSVQKLGTAAATLAYIPMPFLLAASMLWGARGGSVAMLLGGLLIIARSALGGGPFAVEDAFTGEAVVEAQAFVVVWAVLLLFGRGLEDSRRRALQTASEWRLRYERTLAASGVMSVEFDPTDGSATWSPGAEKILGGHMESLQNMADWLSHVDAADHPMAQAAWESACDGHPVARYSYEVQLSESRYAAEVSLAPIFGPDGAVESVAALVRVLNTAQG</sequence>
<dbReference type="EMBL" id="QURR01000013">
    <property type="protein sequence ID" value="RGE44807.1"/>
    <property type="molecule type" value="Genomic_DNA"/>
</dbReference>
<dbReference type="GO" id="GO:0005886">
    <property type="term" value="C:plasma membrane"/>
    <property type="evidence" value="ECO:0007669"/>
    <property type="project" value="UniProtKB-SubCell"/>
</dbReference>
<feature type="domain" description="MASE1" evidence="7">
    <location>
        <begin position="16"/>
        <end position="289"/>
    </location>
</feature>
<evidence type="ECO:0000256" key="4">
    <source>
        <dbReference type="ARBA" id="ARBA00022989"/>
    </source>
</evidence>
<evidence type="ECO:0000256" key="5">
    <source>
        <dbReference type="ARBA" id="ARBA00023136"/>
    </source>
</evidence>
<keyword evidence="5 6" id="KW-0472">Membrane</keyword>
<evidence type="ECO:0000256" key="6">
    <source>
        <dbReference type="SAM" id="Phobius"/>
    </source>
</evidence>
<keyword evidence="2" id="KW-1003">Cell membrane</keyword>
<evidence type="ECO:0000256" key="2">
    <source>
        <dbReference type="ARBA" id="ARBA00022475"/>
    </source>
</evidence>
<feature type="transmembrane region" description="Helical" evidence="6">
    <location>
        <begin position="116"/>
        <end position="141"/>
    </location>
</feature>
<dbReference type="Gene3D" id="3.30.450.20">
    <property type="entry name" value="PAS domain"/>
    <property type="match status" value="1"/>
</dbReference>
<keyword evidence="9" id="KW-1185">Reference proteome</keyword>
<feature type="transmembrane region" description="Helical" evidence="6">
    <location>
        <begin position="187"/>
        <end position="207"/>
    </location>
</feature>
<dbReference type="SUPFAM" id="SSF55785">
    <property type="entry name" value="PYP-like sensor domain (PAS domain)"/>
    <property type="match status" value="1"/>
</dbReference>
<dbReference type="Pfam" id="PF05231">
    <property type="entry name" value="MASE1"/>
    <property type="match status" value="1"/>
</dbReference>
<name>A0A373FLH6_COMTE</name>
<comment type="caution">
    <text evidence="8">The sequence shown here is derived from an EMBL/GenBank/DDBJ whole genome shotgun (WGS) entry which is preliminary data.</text>
</comment>
<dbReference type="OrthoDB" id="8595839at2"/>
<feature type="transmembrane region" description="Helical" evidence="6">
    <location>
        <begin position="86"/>
        <end position="104"/>
    </location>
</feature>
<feature type="transmembrane region" description="Helical" evidence="6">
    <location>
        <begin position="213"/>
        <end position="235"/>
    </location>
</feature>
<feature type="transmembrane region" description="Helical" evidence="6">
    <location>
        <begin position="276"/>
        <end position="293"/>
    </location>
</feature>